<evidence type="ECO:0000259" key="5">
    <source>
        <dbReference type="PROSITE" id="PS51192"/>
    </source>
</evidence>
<dbReference type="PROSITE" id="PS51194">
    <property type="entry name" value="HELICASE_CTER"/>
    <property type="match status" value="1"/>
</dbReference>
<dbReference type="CDD" id="cd18793">
    <property type="entry name" value="SF2_C_SNF"/>
    <property type="match status" value="1"/>
</dbReference>
<keyword evidence="8" id="KW-1185">Reference proteome</keyword>
<dbReference type="PATRIC" id="fig|445709.3.peg.3547"/>
<dbReference type="InterPro" id="IPR011545">
    <property type="entry name" value="DEAD/DEAH_box_helicase_dom"/>
</dbReference>
<dbReference type="STRING" id="445709.ABW99_16790"/>
<feature type="domain" description="Helicase C-terminal" evidence="6">
    <location>
        <begin position="328"/>
        <end position="503"/>
    </location>
</feature>
<proteinExistence type="predicted"/>
<dbReference type="PANTHER" id="PTHR45766:SF6">
    <property type="entry name" value="SWI_SNF-RELATED MATRIX-ASSOCIATED ACTIN-DEPENDENT REGULATOR OF CHROMATIN SUBFAMILY A-LIKE PROTEIN 1"/>
    <property type="match status" value="1"/>
</dbReference>
<evidence type="ECO:0000259" key="6">
    <source>
        <dbReference type="PROSITE" id="PS51194"/>
    </source>
</evidence>
<dbReference type="NCBIfam" id="NF041062">
    <property type="entry name" value="DpdE"/>
    <property type="match status" value="1"/>
</dbReference>
<dbReference type="SUPFAM" id="SSF52540">
    <property type="entry name" value="P-loop containing nucleoside triphosphate hydrolases"/>
    <property type="match status" value="1"/>
</dbReference>
<dbReference type="InterPro" id="IPR038718">
    <property type="entry name" value="SNF2-like_sf"/>
</dbReference>
<evidence type="ECO:0000256" key="4">
    <source>
        <dbReference type="SAM" id="Coils"/>
    </source>
</evidence>
<feature type="coiled-coil region" evidence="4">
    <location>
        <begin position="821"/>
        <end position="848"/>
    </location>
</feature>
<evidence type="ECO:0000313" key="7">
    <source>
        <dbReference type="EMBL" id="AKJ69618.1"/>
    </source>
</evidence>
<dbReference type="GO" id="GO:0004386">
    <property type="term" value="F:helicase activity"/>
    <property type="evidence" value="ECO:0007669"/>
    <property type="project" value="UniProtKB-KW"/>
</dbReference>
<dbReference type="Gene3D" id="3.40.50.300">
    <property type="entry name" value="P-loop containing nucleotide triphosphate hydrolases"/>
    <property type="match status" value="1"/>
</dbReference>
<dbReference type="GO" id="GO:0016787">
    <property type="term" value="F:hydrolase activity"/>
    <property type="evidence" value="ECO:0007669"/>
    <property type="project" value="UniProtKB-KW"/>
</dbReference>
<evidence type="ECO:0000256" key="3">
    <source>
        <dbReference type="ARBA" id="ARBA00022840"/>
    </source>
</evidence>
<keyword evidence="1" id="KW-0547">Nucleotide-binding</keyword>
<evidence type="ECO:0008006" key="9">
    <source>
        <dbReference type="Google" id="ProtNLM"/>
    </source>
</evidence>
<evidence type="ECO:0000256" key="1">
    <source>
        <dbReference type="ARBA" id="ARBA00022741"/>
    </source>
</evidence>
<accession>A0A0G3ERC0</accession>
<dbReference type="Gene3D" id="3.40.50.10810">
    <property type="entry name" value="Tandem AAA-ATPase domain"/>
    <property type="match status" value="1"/>
</dbReference>
<evidence type="ECO:0000256" key="2">
    <source>
        <dbReference type="ARBA" id="ARBA00022801"/>
    </source>
</evidence>
<dbReference type="InterPro" id="IPR049730">
    <property type="entry name" value="SNF2/RAD54-like_C"/>
</dbReference>
<evidence type="ECO:0000313" key="8">
    <source>
        <dbReference type="Proteomes" id="UP000036700"/>
    </source>
</evidence>
<dbReference type="PANTHER" id="PTHR45766">
    <property type="entry name" value="DNA ANNEALING HELICASE AND ENDONUCLEASE ZRANB3 FAMILY MEMBER"/>
    <property type="match status" value="1"/>
</dbReference>
<dbReference type="PROSITE" id="PS51192">
    <property type="entry name" value="HELICASE_ATP_BIND_1"/>
    <property type="match status" value="1"/>
</dbReference>
<name>A0A0G3ERC0_9BURK</name>
<gene>
    <name evidence="7" type="ORF">ABW99_16790</name>
</gene>
<dbReference type="Pfam" id="PF00270">
    <property type="entry name" value="DEAD"/>
    <property type="match status" value="1"/>
</dbReference>
<dbReference type="InterPro" id="IPR014001">
    <property type="entry name" value="Helicase_ATP-bd"/>
</dbReference>
<keyword evidence="3" id="KW-0067">ATP-binding</keyword>
<dbReference type="EMBL" id="CP011568">
    <property type="protein sequence ID" value="AKJ69618.1"/>
    <property type="molecule type" value="Genomic_DNA"/>
</dbReference>
<reference evidence="8" key="1">
    <citation type="submission" date="2015-06" db="EMBL/GenBank/DDBJ databases">
        <authorList>
            <person name="Lim Y.L."/>
            <person name="Ee R."/>
            <person name="Yong D."/>
            <person name="How K.Y."/>
            <person name="Yin W.F."/>
            <person name="Chan K.G."/>
        </authorList>
    </citation>
    <scope>NUCLEOTIDE SEQUENCE [LARGE SCALE GENOMIC DNA]</scope>
    <source>
        <strain evidence="8">DSM 25325</strain>
    </source>
</reference>
<dbReference type="InterPro" id="IPR027417">
    <property type="entry name" value="P-loop_NTPase"/>
</dbReference>
<dbReference type="AlphaFoldDB" id="A0A0G3ERC0"/>
<protein>
    <recommendedName>
        <fullName evidence="9">Helicase</fullName>
    </recommendedName>
</protein>
<dbReference type="GO" id="GO:0003676">
    <property type="term" value="F:nucleic acid binding"/>
    <property type="evidence" value="ECO:0007669"/>
    <property type="project" value="InterPro"/>
</dbReference>
<dbReference type="GO" id="GO:0005524">
    <property type="term" value="F:ATP binding"/>
    <property type="evidence" value="ECO:0007669"/>
    <property type="project" value="UniProtKB-KW"/>
</dbReference>
<dbReference type="KEGG" id="ptx:ABW99_16790"/>
<dbReference type="Proteomes" id="UP000036700">
    <property type="component" value="Chromosome"/>
</dbReference>
<sequence length="895" mass="101653">MRQHRVLVLVPHALVNQWREELIVRFGLQDFIDDSVIVLPQEDSEELREALDNLSLLVIDEAHHVADSNAGKGMQELYRLISKVAQRTDRLLLLSATPILRNEGGFLRMLHLLDPVVYPLDDLESFHAKIVNRQALAETVAALDPSNYLFMDASLDDLIARLPNDPRLAQLTHALKEKLLSLPDENDVEFCAAVRQLRAHISETYRLNRRILRNRRSHVEGLTPERKGAEIWTVAESTMARLESALEDWRVGASLVISAKAPTVAQALADFYWKAVCALSEKISAFRELCEERRNGIELDRVESFKREDELLDAIFAVIDVAEWMDARLNRLLEGLRSLSDLSKAVIFCTSVDTADEVYAFLKYHHTAAIRHDVGEIRTGVDQQTWREFLTNPAVRAIVCDHNAEEGINLQGGNKVVVHFDLPLQPNRIEQRLGRVDRYGSGKPIQSYVLIDERAPLQTAWFNIVDQGWGVFGRSISSLQYLVEAETNSLAGTMIHEGVEGLQALCDRLASGVVKRELELIDQQDALDQLTPMPEDDLDKLFDTDGDWKGIRDPMLYWIEDTLLFRKVDEPRRPGVQSVDHPFRLHYCSPDAERHSPTLISSSSFIDDFLGAIDFDAPGSCSTQPQSYPYVIHRPTAVKRGIRPMRYGTEFIEAIKSFSDVDDRGRSFAMWRQVFDAFPASEIRLCFRFDFVLETCLDEALAIAVLDGGNSSDVMRAVLARRGDTLFHPEMMRVWVDEEGDELPKDMVAGFLLPKYAKQGGNGYIDKNLKLSYLRSFQKLAPDTFTNWEERCHRMRDHALAIAMAKPELRDRQRVAIERALAEDEIRYAQLQTRIQSLRGTEAQTEARQLKFERALNEALHRGISSPSVKVDVAGVVFLTSEPVSLIERFVQEDV</sequence>
<feature type="domain" description="Helicase ATP-binding" evidence="5">
    <location>
        <begin position="1"/>
        <end position="116"/>
    </location>
</feature>
<dbReference type="Pfam" id="PF00271">
    <property type="entry name" value="Helicase_C"/>
    <property type="match status" value="1"/>
</dbReference>
<organism evidence="7 8">
    <name type="scientific">Pandoraea thiooxydans</name>
    <dbReference type="NCBI Taxonomy" id="445709"/>
    <lineage>
        <taxon>Bacteria</taxon>
        <taxon>Pseudomonadati</taxon>
        <taxon>Pseudomonadota</taxon>
        <taxon>Betaproteobacteria</taxon>
        <taxon>Burkholderiales</taxon>
        <taxon>Burkholderiaceae</taxon>
        <taxon>Pandoraea</taxon>
    </lineage>
</organism>
<keyword evidence="2" id="KW-0378">Hydrolase</keyword>
<dbReference type="InterPro" id="IPR001650">
    <property type="entry name" value="Helicase_C-like"/>
</dbReference>
<keyword evidence="4" id="KW-0175">Coiled coil</keyword>